<dbReference type="GO" id="GO:0005737">
    <property type="term" value="C:cytoplasm"/>
    <property type="evidence" value="ECO:0007669"/>
    <property type="project" value="TreeGrafter"/>
</dbReference>
<dbReference type="PANTHER" id="PTHR15811">
    <property type="entry name" value="MTH938 DOMAIN-CONTAINING PROTEIN"/>
    <property type="match status" value="1"/>
</dbReference>
<dbReference type="Gene3D" id="3.40.1230.10">
    <property type="entry name" value="MTH938-like"/>
    <property type="match status" value="1"/>
</dbReference>
<accession>A0A7C4S0R8</accession>
<protein>
    <submittedName>
        <fullName evidence="2">Uncharacterized protein</fullName>
    </submittedName>
</protein>
<comment type="caution">
    <text evidence="2">The sequence shown here is derived from an EMBL/GenBank/DDBJ whole genome shotgun (WGS) entry which is preliminary data.</text>
</comment>
<dbReference type="InterPro" id="IPR007523">
    <property type="entry name" value="NDUFAF3/AAMDC"/>
</dbReference>
<proteinExistence type="predicted"/>
<reference evidence="2" key="1">
    <citation type="journal article" date="2020" name="mSystems">
        <title>Genome- and Community-Level Interaction Insights into Carbon Utilization and Element Cycling Functions of Hydrothermarchaeota in Hydrothermal Sediment.</title>
        <authorList>
            <person name="Zhou Z."/>
            <person name="Liu Y."/>
            <person name="Xu W."/>
            <person name="Pan J."/>
            <person name="Luo Z.H."/>
            <person name="Li M."/>
        </authorList>
    </citation>
    <scope>NUCLEOTIDE SEQUENCE [LARGE SCALE GENOMIC DNA]</scope>
    <source>
        <strain evidence="2">SpSt-594</strain>
        <strain evidence="1">SpSt-655</strain>
    </source>
</reference>
<dbReference type="InterPro" id="IPR036748">
    <property type="entry name" value="MTH938-like_sf"/>
</dbReference>
<dbReference type="SUPFAM" id="SSF64076">
    <property type="entry name" value="MTH938-like"/>
    <property type="match status" value="1"/>
</dbReference>
<dbReference type="PANTHER" id="PTHR15811:SF5">
    <property type="entry name" value="MTH938 DOMAIN-CONTAINING PROTEIN"/>
    <property type="match status" value="1"/>
</dbReference>
<organism evidence="2">
    <name type="scientific">candidate division WOR-3 bacterium</name>
    <dbReference type="NCBI Taxonomy" id="2052148"/>
    <lineage>
        <taxon>Bacteria</taxon>
        <taxon>Bacteria division WOR-3</taxon>
    </lineage>
</organism>
<dbReference type="EMBL" id="DTBX01000087">
    <property type="protein sequence ID" value="HGQ55312.1"/>
    <property type="molecule type" value="Genomic_DNA"/>
</dbReference>
<evidence type="ECO:0000313" key="2">
    <source>
        <dbReference type="EMBL" id="HGU46938.1"/>
    </source>
</evidence>
<dbReference type="AlphaFoldDB" id="A0A7C4S0R8"/>
<evidence type="ECO:0000313" key="1">
    <source>
        <dbReference type="EMBL" id="HGQ55312.1"/>
    </source>
</evidence>
<name>A0A7C4S0R8_UNCW3</name>
<gene>
    <name evidence="2" type="ORF">ENT60_00045</name>
    <name evidence="1" type="ORF">ENU28_02475</name>
</gene>
<dbReference type="EMBL" id="DSZH01000003">
    <property type="protein sequence ID" value="HGU46938.1"/>
    <property type="molecule type" value="Genomic_DNA"/>
</dbReference>
<sequence>MKIEKTGFGWIIIDGKKYDHDILILTNGKILNRYENFTGNNHEFSIEEARKLLNPKPEVIIVGTGQSGILKVKEETIEFLKKEKIRLVALPTPKAIEIFNKLKEAKAGLFHLTC</sequence>
<dbReference type="Pfam" id="PF04430">
    <property type="entry name" value="DUF498"/>
    <property type="match status" value="1"/>
</dbReference>